<organism evidence="3 4">
    <name type="scientific">Nakamurella multipartita (strain ATCC 700099 / DSM 44233 / CIP 104796 / JCM 9543 / NBRC 105858 / Y-104)</name>
    <name type="common">Microsphaera multipartita</name>
    <dbReference type="NCBI Taxonomy" id="479431"/>
    <lineage>
        <taxon>Bacteria</taxon>
        <taxon>Bacillati</taxon>
        <taxon>Actinomycetota</taxon>
        <taxon>Actinomycetes</taxon>
        <taxon>Nakamurellales</taxon>
        <taxon>Nakamurellaceae</taxon>
        <taxon>Nakamurella</taxon>
    </lineage>
</organism>
<dbReference type="STRING" id="479431.Namu_0885"/>
<dbReference type="Gene3D" id="2.30.110.10">
    <property type="entry name" value="Electron Transport, Fmn-binding Protein, Chain A"/>
    <property type="match status" value="1"/>
</dbReference>
<dbReference type="eggNOG" id="COG3945">
    <property type="taxonomic scope" value="Bacteria"/>
</dbReference>
<gene>
    <name evidence="3" type="ordered locus">Namu_0885</name>
</gene>
<evidence type="ECO:0008006" key="5">
    <source>
        <dbReference type="Google" id="ProtNLM"/>
    </source>
</evidence>
<accession>C8XAD1</accession>
<dbReference type="HOGENOM" id="CLU_114921_2_0_11"/>
<dbReference type="Pfam" id="PF04075">
    <property type="entry name" value="F420H2_quin_red"/>
    <property type="match status" value="1"/>
</dbReference>
<dbReference type="PANTHER" id="PTHR39428:SF1">
    <property type="entry name" value="F420H(2)-DEPENDENT QUINONE REDUCTASE RV1261C"/>
    <property type="match status" value="1"/>
</dbReference>
<keyword evidence="4" id="KW-1185">Reference proteome</keyword>
<evidence type="ECO:0000256" key="1">
    <source>
        <dbReference type="ARBA" id="ARBA00008710"/>
    </source>
</evidence>
<dbReference type="KEGG" id="nml:Namu_0885"/>
<dbReference type="InterPro" id="IPR012349">
    <property type="entry name" value="Split_barrel_FMN-bd"/>
</dbReference>
<comment type="similarity">
    <text evidence="1">Belongs to the F420H(2)-dependent quinone reductase family.</text>
</comment>
<dbReference type="AlphaFoldDB" id="C8XAD1"/>
<reference evidence="3 4" key="2">
    <citation type="journal article" date="2010" name="Stand. Genomic Sci.">
        <title>Complete genome sequence of Nakamurella multipartita type strain (Y-104).</title>
        <authorList>
            <person name="Tice H."/>
            <person name="Mayilraj S."/>
            <person name="Sims D."/>
            <person name="Lapidus A."/>
            <person name="Nolan M."/>
            <person name="Lucas S."/>
            <person name="Glavina Del Rio T."/>
            <person name="Copeland A."/>
            <person name="Cheng J.F."/>
            <person name="Meincke L."/>
            <person name="Bruce D."/>
            <person name="Goodwin L."/>
            <person name="Pitluck S."/>
            <person name="Ivanova N."/>
            <person name="Mavromatis K."/>
            <person name="Ovchinnikova G."/>
            <person name="Pati A."/>
            <person name="Chen A."/>
            <person name="Palaniappan K."/>
            <person name="Land M."/>
            <person name="Hauser L."/>
            <person name="Chang Y.J."/>
            <person name="Jeffries C.D."/>
            <person name="Detter J.C."/>
            <person name="Brettin T."/>
            <person name="Rohde M."/>
            <person name="Goker M."/>
            <person name="Bristow J."/>
            <person name="Eisen J.A."/>
            <person name="Markowitz V."/>
            <person name="Hugenholtz P."/>
            <person name="Kyrpides N.C."/>
            <person name="Klenk H.P."/>
            <person name="Chen F."/>
        </authorList>
    </citation>
    <scope>NUCLEOTIDE SEQUENCE [LARGE SCALE GENOMIC DNA]</scope>
    <source>
        <strain evidence="4">ATCC 700099 / DSM 44233 / CIP 104796 / JCM 9543 / NBRC 105858 / Y-104</strain>
    </source>
</reference>
<dbReference type="SUPFAM" id="SSF50475">
    <property type="entry name" value="FMN-binding split barrel"/>
    <property type="match status" value="1"/>
</dbReference>
<evidence type="ECO:0000313" key="3">
    <source>
        <dbReference type="EMBL" id="ACV77296.1"/>
    </source>
</evidence>
<proteinExistence type="inferred from homology"/>
<protein>
    <recommendedName>
        <fullName evidence="5">Nitroreductase</fullName>
    </recommendedName>
</protein>
<dbReference type="InParanoid" id="C8XAD1"/>
<dbReference type="NCBIfam" id="TIGR00026">
    <property type="entry name" value="hi_GC_TIGR00026"/>
    <property type="match status" value="1"/>
</dbReference>
<dbReference type="InterPro" id="IPR004378">
    <property type="entry name" value="F420H2_quin_Rdtase"/>
</dbReference>
<dbReference type="PANTHER" id="PTHR39428">
    <property type="entry name" value="F420H(2)-DEPENDENT QUINONE REDUCTASE RV1261C"/>
    <property type="match status" value="1"/>
</dbReference>
<dbReference type="Proteomes" id="UP000002218">
    <property type="component" value="Chromosome"/>
</dbReference>
<dbReference type="GO" id="GO:0016491">
    <property type="term" value="F:oxidoreductase activity"/>
    <property type="evidence" value="ECO:0007669"/>
    <property type="project" value="InterPro"/>
</dbReference>
<dbReference type="RefSeq" id="WP_015746211.1">
    <property type="nucleotide sequence ID" value="NC_013235.1"/>
</dbReference>
<name>C8XAD1_NAKMY</name>
<evidence type="ECO:0000256" key="2">
    <source>
        <dbReference type="ARBA" id="ARBA00049106"/>
    </source>
</evidence>
<dbReference type="GO" id="GO:0070967">
    <property type="term" value="F:coenzyme F420 binding"/>
    <property type="evidence" value="ECO:0007669"/>
    <property type="project" value="TreeGrafter"/>
</dbReference>
<dbReference type="EMBL" id="CP001737">
    <property type="protein sequence ID" value="ACV77296.1"/>
    <property type="molecule type" value="Genomic_DNA"/>
</dbReference>
<reference evidence="4" key="1">
    <citation type="submission" date="2009-09" db="EMBL/GenBank/DDBJ databases">
        <title>The complete genome of Nakamurella multipartita DSM 44233.</title>
        <authorList>
            <consortium name="US DOE Joint Genome Institute (JGI-PGF)"/>
            <person name="Lucas S."/>
            <person name="Copeland A."/>
            <person name="Lapidus A."/>
            <person name="Glavina del Rio T."/>
            <person name="Dalin E."/>
            <person name="Tice H."/>
            <person name="Bruce D."/>
            <person name="Goodwin L."/>
            <person name="Pitluck S."/>
            <person name="Kyrpides N."/>
            <person name="Mavromatis K."/>
            <person name="Ivanova N."/>
            <person name="Ovchinnikova G."/>
            <person name="Sims D."/>
            <person name="Meincke L."/>
            <person name="Brettin T."/>
            <person name="Detter J.C."/>
            <person name="Han C."/>
            <person name="Larimer F."/>
            <person name="Land M."/>
            <person name="Hauser L."/>
            <person name="Markowitz V."/>
            <person name="Cheng J.-F."/>
            <person name="Hugenholtz P."/>
            <person name="Woyke T."/>
            <person name="Wu D."/>
            <person name="Klenk H.-P."/>
            <person name="Eisen J.A."/>
        </authorList>
    </citation>
    <scope>NUCLEOTIDE SEQUENCE [LARGE SCALE GENOMIC DNA]</scope>
    <source>
        <strain evidence="4">ATCC 700099 / DSM 44233 / CIP 104796 / JCM 9543 / NBRC 105858 / Y-104</strain>
    </source>
</reference>
<sequence length="151" mass="16528">MSSSGPSDWNRAVIEEFRANAGRVGGTFAGNPMVLLHHIGARSGTERISPLVYAPDGQDLVIAATKGGSPTNPDWYHNLMAHPRVQVEVDSRTLTVQASEVTGPERDELWRRIVAVRPSMGEYETKTDRVFPIVRLTPVPDEDPAADGPER</sequence>
<dbReference type="GO" id="GO:0005886">
    <property type="term" value="C:plasma membrane"/>
    <property type="evidence" value="ECO:0007669"/>
    <property type="project" value="TreeGrafter"/>
</dbReference>
<evidence type="ECO:0000313" key="4">
    <source>
        <dbReference type="Proteomes" id="UP000002218"/>
    </source>
</evidence>
<comment type="catalytic activity">
    <reaction evidence="2">
        <text>oxidized coenzyme F420-(gamma-L-Glu)(n) + a quinol + H(+) = reduced coenzyme F420-(gamma-L-Glu)(n) + a quinone</text>
        <dbReference type="Rhea" id="RHEA:39663"/>
        <dbReference type="Rhea" id="RHEA-COMP:12939"/>
        <dbReference type="Rhea" id="RHEA-COMP:14378"/>
        <dbReference type="ChEBI" id="CHEBI:15378"/>
        <dbReference type="ChEBI" id="CHEBI:24646"/>
        <dbReference type="ChEBI" id="CHEBI:132124"/>
        <dbReference type="ChEBI" id="CHEBI:133980"/>
        <dbReference type="ChEBI" id="CHEBI:139511"/>
    </reaction>
</comment>